<protein>
    <submittedName>
        <fullName evidence="3">Ribonuclease D</fullName>
    </submittedName>
</protein>
<dbReference type="InterPro" id="IPR051086">
    <property type="entry name" value="RNase_D-like"/>
</dbReference>
<reference evidence="3 4" key="1">
    <citation type="submission" date="2019-04" db="EMBL/GenBank/DDBJ databases">
        <authorList>
            <person name="Seth-Smith MB H."/>
            <person name="Seth-Smith H."/>
        </authorList>
    </citation>
    <scope>NUCLEOTIDE SEQUENCE [LARGE SCALE GENOMIC DNA]</scope>
    <source>
        <strain evidence="3">USB-603019</strain>
    </source>
</reference>
<sequence>MSKHIPTPSSLNIEPTPAVSVTTPREGLPPLLSTPAQIADAAATLAAGSGFLALDTERASGFTYSQRAQLIQLRRNGAGSFLIDPTRCADPATDIAPLAAVINPLPWLLHAADQDLPCLRQLGLTPHQLADTLVAGRLLGYQKCNLGHLTEEVLGLHLNKSHGAENWSRRPLPESWLNYAALDVEYLIELWDALYAEALDRGRDEWIRQECEFERCKPDPAPKQDPWRSTSRIHILKNRREMEIVRRLWISRDELASQKDIAPGRLLPDRLIIALSEQKPTSEAEFKRVKGTQRTRHRSRWLDVINAALAVSEKDLPAFRPHAGRNIPHQSQWKRLNPAAAKNLAQCRAVTDEIAQQLAIDAQDLVAGEALRALSWSLTEQTSPPSVTESLRSSQVRPWQISQIAVPLSDALHLPL</sequence>
<proteinExistence type="predicted"/>
<evidence type="ECO:0000256" key="1">
    <source>
        <dbReference type="SAM" id="MobiDB-lite"/>
    </source>
</evidence>
<evidence type="ECO:0000313" key="3">
    <source>
        <dbReference type="EMBL" id="VHN99649.1"/>
    </source>
</evidence>
<evidence type="ECO:0000259" key="2">
    <source>
        <dbReference type="PROSITE" id="PS50967"/>
    </source>
</evidence>
<dbReference type="InterPro" id="IPR012337">
    <property type="entry name" value="RNaseH-like_sf"/>
</dbReference>
<dbReference type="GO" id="GO:0008408">
    <property type="term" value="F:3'-5' exonuclease activity"/>
    <property type="evidence" value="ECO:0007669"/>
    <property type="project" value="InterPro"/>
</dbReference>
<dbReference type="Pfam" id="PF18305">
    <property type="entry name" value="DNA_pol_A_exoN"/>
    <property type="match status" value="1"/>
</dbReference>
<dbReference type="GO" id="GO:0000166">
    <property type="term" value="F:nucleotide binding"/>
    <property type="evidence" value="ECO:0007669"/>
    <property type="project" value="InterPro"/>
</dbReference>
<feature type="region of interest" description="Disordered" evidence="1">
    <location>
        <begin position="1"/>
        <end position="27"/>
    </location>
</feature>
<dbReference type="InterPro" id="IPR010997">
    <property type="entry name" value="HRDC-like_sf"/>
</dbReference>
<dbReference type="PROSITE" id="PS50967">
    <property type="entry name" value="HRDC"/>
    <property type="match status" value="1"/>
</dbReference>
<dbReference type="RefSeq" id="WP_148417442.1">
    <property type="nucleotide sequence ID" value="NZ_JAWGUT010000011.1"/>
</dbReference>
<name>A0A5E3ZVB9_9ACTN</name>
<dbReference type="Gene3D" id="3.30.420.10">
    <property type="entry name" value="Ribonuclease H-like superfamily/Ribonuclease H"/>
    <property type="match status" value="1"/>
</dbReference>
<dbReference type="InterPro" id="IPR036397">
    <property type="entry name" value="RNaseH_sf"/>
</dbReference>
<dbReference type="AlphaFoldDB" id="A0A5E3ZVB9"/>
<dbReference type="SUPFAM" id="SSF53098">
    <property type="entry name" value="Ribonuclease H-like"/>
    <property type="match status" value="1"/>
</dbReference>
<dbReference type="InterPro" id="IPR002562">
    <property type="entry name" value="3'-5'_exonuclease_dom"/>
</dbReference>
<organism evidence="3 4">
    <name type="scientific">Lawsonella clevelandensis</name>
    <dbReference type="NCBI Taxonomy" id="1528099"/>
    <lineage>
        <taxon>Bacteria</taxon>
        <taxon>Bacillati</taxon>
        <taxon>Actinomycetota</taxon>
        <taxon>Actinomycetes</taxon>
        <taxon>Mycobacteriales</taxon>
        <taxon>Lawsonellaceae</taxon>
        <taxon>Lawsonella</taxon>
    </lineage>
</organism>
<dbReference type="EMBL" id="LR584267">
    <property type="protein sequence ID" value="VHN99649.1"/>
    <property type="molecule type" value="Genomic_DNA"/>
</dbReference>
<dbReference type="Pfam" id="PF01612">
    <property type="entry name" value="DNA_pol_A_exo1"/>
    <property type="match status" value="1"/>
</dbReference>
<dbReference type="CDD" id="cd06142">
    <property type="entry name" value="RNaseD_exo"/>
    <property type="match status" value="1"/>
</dbReference>
<dbReference type="SUPFAM" id="SSF47819">
    <property type="entry name" value="HRDC-like"/>
    <property type="match status" value="1"/>
</dbReference>
<dbReference type="InterPro" id="IPR044876">
    <property type="entry name" value="HRDC_dom_sf"/>
</dbReference>
<dbReference type="Gene3D" id="1.10.150.80">
    <property type="entry name" value="HRDC domain"/>
    <property type="match status" value="2"/>
</dbReference>
<dbReference type="PANTHER" id="PTHR47649:SF1">
    <property type="entry name" value="RIBONUCLEASE D"/>
    <property type="match status" value="1"/>
</dbReference>
<dbReference type="GO" id="GO:0003676">
    <property type="term" value="F:nucleic acid binding"/>
    <property type="evidence" value="ECO:0007669"/>
    <property type="project" value="InterPro"/>
</dbReference>
<gene>
    <name evidence="3" type="primary">rnd</name>
    <name evidence="3" type="ORF">LC603019_00133</name>
</gene>
<evidence type="ECO:0000313" key="4">
    <source>
        <dbReference type="Proteomes" id="UP000324288"/>
    </source>
</evidence>
<dbReference type="SMART" id="SM00341">
    <property type="entry name" value="HRDC"/>
    <property type="match status" value="1"/>
</dbReference>
<accession>A0A5E3ZVB9</accession>
<feature type="compositionally biased region" description="Polar residues" evidence="1">
    <location>
        <begin position="7"/>
        <end position="23"/>
    </location>
</feature>
<keyword evidence="4" id="KW-1185">Reference proteome</keyword>
<dbReference type="GO" id="GO:0006139">
    <property type="term" value="P:nucleobase-containing compound metabolic process"/>
    <property type="evidence" value="ECO:0007669"/>
    <property type="project" value="InterPro"/>
</dbReference>
<dbReference type="PANTHER" id="PTHR47649">
    <property type="entry name" value="RIBONUCLEASE D"/>
    <property type="match status" value="1"/>
</dbReference>
<dbReference type="Proteomes" id="UP000324288">
    <property type="component" value="Chromosome"/>
</dbReference>
<feature type="domain" description="HRDC" evidence="2">
    <location>
        <begin position="238"/>
        <end position="319"/>
    </location>
</feature>
<dbReference type="Pfam" id="PF00570">
    <property type="entry name" value="HRDC"/>
    <property type="match status" value="1"/>
</dbReference>
<dbReference type="SMART" id="SM00474">
    <property type="entry name" value="35EXOc"/>
    <property type="match status" value="1"/>
</dbReference>
<dbReference type="InterPro" id="IPR002121">
    <property type="entry name" value="HRDC_dom"/>
</dbReference>
<dbReference type="InterPro" id="IPR041605">
    <property type="entry name" value="Exo_C"/>
</dbReference>